<feature type="compositionally biased region" description="Acidic residues" evidence="1">
    <location>
        <begin position="186"/>
        <end position="199"/>
    </location>
</feature>
<keyword evidence="5" id="KW-1185">Reference proteome</keyword>
<sequence>MDKLSGLTKDSLTKGLKGGKDILSKFGKSNPRDSSKFQFDIKLLNVENVPKTDGAIFIAWKRGSKASNNGQTKPVSATGKSVQINHQFTLVTTLQKEKPPKRTYEEKNISISIKEEKGKKSSTLGKTVLNLADFTSSTNGKDQFKMISIKQKKGSALQLTLNVATKELEMDPDEPMTETDMNSNDGSDDEEGEDFENDDLSSNHSADTSSVTSNSSYQSHTTTTQKVVGGGGGTFNRTTTNASGTTTSSHNPPSFQRQNSSRDDESFSSMTNIPSNLDEQHKKELAQLLGTPTKTTPSPTPKSTTPTSTYSSNTNDSSKTDEQHKKDLNSLLSNNTTSNTSKYSAPTTTTTTASTPSSTANEGNLSLNERRLKRENEDQYKKIKDLEKQIGDLQKQKGGSSSGGSGGNVLNSTEYLELKQRFKEVASENVDLEDKIKELEEKLNNTRSGSVSPMGGASGGSNPKDQRQISDLQEQVKQKNKEVQDLNGKVRQLENDLYEQLQQFTLSGSNSSDKDSEIDSLKREVQNLKDQLQQQQQSPSGGGSQAMIGGGSLELKRKIQDLTKEIKDKDDMISKLKSGSSTPSSSVVSPQISGGQVKILETQNTELQKLNQNQKVEIDRLKQELSAAKSSPQPTNNNNRDLQDRIIQLQSENKQLLNELEEVNDKLNESKYNQDRMQQSILDLQDQNEQLQNKMQTSMASASSLSFGAGKASNQSSNQKQDQLKQEKEKLERTLESIQTELQKERDRTKKLQRELDQQNNRVRDLENELASGSSSSSGRQNGNGGSSIAKSDLQEREENRIIEQCIYTQSLTFRDGVGACASSLYSKLSDQNAFSQENSRLFNKVINGLTQSVEKAMYNSQELAYWLSNTSGLIHLIKDGPNNVNDNDRDPLIDGILVNQNQSSPTTTSRRSPSLNFYYQLESLSRECYSLLLHNIYKKLNPKLNNLISSAGVVDKKTNRFSSTMSHTQDIQKLCKVLGKYLNYFKDNFVFDSIVQQFFSQTFHYISYTMLNEIIDNGSQNNMCSPSSGFKIKLSISMIEDWISQLEERDLLLPSKEYLSVITEASNLMVIDKSIFTDSEAILSAFSTLNILQIKKLLEIWKPDQLSPDPIPSSVLSMARGNWNRPTNNLTLQIDPSILIEVSPQLN</sequence>
<feature type="compositionally biased region" description="Low complexity" evidence="1">
    <location>
        <begin position="772"/>
        <end position="781"/>
    </location>
</feature>
<feature type="region of interest" description="Disordered" evidence="1">
    <location>
        <begin position="163"/>
        <end position="375"/>
    </location>
</feature>
<reference evidence="4 5" key="1">
    <citation type="submission" date="2015-12" db="EMBL/GenBank/DDBJ databases">
        <title>Dictyostelia acquired genes for synthesis and detection of signals that induce cell-type specialization by lateral gene transfer from prokaryotes.</title>
        <authorList>
            <person name="Gloeckner G."/>
            <person name="Schaap P."/>
        </authorList>
    </citation>
    <scope>NUCLEOTIDE SEQUENCE [LARGE SCALE GENOMIC DNA]</scope>
    <source>
        <strain evidence="4 5">TK</strain>
    </source>
</reference>
<feature type="compositionally biased region" description="Low complexity" evidence="1">
    <location>
        <begin position="329"/>
        <end position="360"/>
    </location>
</feature>
<protein>
    <recommendedName>
        <fullName evidence="6">Dilute domain-containing protein</fullName>
    </recommendedName>
</protein>
<feature type="compositionally biased region" description="Basic and acidic residues" evidence="1">
    <location>
        <begin position="318"/>
        <end position="328"/>
    </location>
</feature>
<dbReference type="OrthoDB" id="20149at2759"/>
<feature type="region of interest" description="Disordered" evidence="1">
    <location>
        <begin position="1"/>
        <end position="34"/>
    </location>
</feature>
<dbReference type="PROSITE" id="PS51126">
    <property type="entry name" value="DILUTE"/>
    <property type="match status" value="1"/>
</dbReference>
<dbReference type="InterPro" id="IPR019448">
    <property type="entry name" value="NT-C2"/>
</dbReference>
<dbReference type="STRING" id="361077.A0A152A4Y5"/>
<dbReference type="InParanoid" id="A0A152A4Y5"/>
<dbReference type="Pfam" id="PF01843">
    <property type="entry name" value="DIL"/>
    <property type="match status" value="1"/>
</dbReference>
<evidence type="ECO:0000313" key="4">
    <source>
        <dbReference type="EMBL" id="KYR01299.1"/>
    </source>
</evidence>
<feature type="domain" description="C2 NT-type" evidence="3">
    <location>
        <begin position="27"/>
        <end position="167"/>
    </location>
</feature>
<feature type="domain" description="Dilute" evidence="2">
    <location>
        <begin position="844"/>
        <end position="1126"/>
    </location>
</feature>
<feature type="compositionally biased region" description="Low complexity" evidence="1">
    <location>
        <begin position="235"/>
        <end position="251"/>
    </location>
</feature>
<dbReference type="SMART" id="SM01132">
    <property type="entry name" value="DIL"/>
    <property type="match status" value="1"/>
</dbReference>
<evidence type="ECO:0000259" key="3">
    <source>
        <dbReference type="PROSITE" id="PS51840"/>
    </source>
</evidence>
<evidence type="ECO:0008006" key="6">
    <source>
        <dbReference type="Google" id="ProtNLM"/>
    </source>
</evidence>
<feature type="compositionally biased region" description="Low complexity" evidence="1">
    <location>
        <begin position="205"/>
        <end position="227"/>
    </location>
</feature>
<feature type="compositionally biased region" description="Polar residues" evidence="1">
    <location>
        <begin position="267"/>
        <end position="277"/>
    </location>
</feature>
<feature type="region of interest" description="Disordered" evidence="1">
    <location>
        <begin position="527"/>
        <end position="549"/>
    </location>
</feature>
<dbReference type="InterPro" id="IPR002710">
    <property type="entry name" value="Dilute_dom"/>
</dbReference>
<dbReference type="Gene3D" id="1.20.5.1700">
    <property type="match status" value="1"/>
</dbReference>
<dbReference type="PROSITE" id="PS51840">
    <property type="entry name" value="C2_NT"/>
    <property type="match status" value="1"/>
</dbReference>
<feature type="compositionally biased region" description="Low complexity" evidence="1">
    <location>
        <begin position="575"/>
        <end position="590"/>
    </location>
</feature>
<organism evidence="4 5">
    <name type="scientific">Tieghemostelium lacteum</name>
    <name type="common">Slime mold</name>
    <name type="synonym">Dictyostelium lacteum</name>
    <dbReference type="NCBI Taxonomy" id="361077"/>
    <lineage>
        <taxon>Eukaryota</taxon>
        <taxon>Amoebozoa</taxon>
        <taxon>Evosea</taxon>
        <taxon>Eumycetozoa</taxon>
        <taxon>Dictyostelia</taxon>
        <taxon>Dictyosteliales</taxon>
        <taxon>Raperosteliaceae</taxon>
        <taxon>Tieghemostelium</taxon>
    </lineage>
</organism>
<gene>
    <name evidence="4" type="ORF">DLAC_02020</name>
</gene>
<feature type="region of interest" description="Disordered" evidence="1">
    <location>
        <begin position="443"/>
        <end position="468"/>
    </location>
</feature>
<dbReference type="InterPro" id="IPR052072">
    <property type="entry name" value="Vascular_dev_regulator"/>
</dbReference>
<evidence type="ECO:0000313" key="5">
    <source>
        <dbReference type="Proteomes" id="UP000076078"/>
    </source>
</evidence>
<evidence type="ECO:0000259" key="2">
    <source>
        <dbReference type="PROSITE" id="PS51126"/>
    </source>
</evidence>
<accession>A0A152A4Y5</accession>
<name>A0A152A4Y5_TIELA</name>
<feature type="compositionally biased region" description="Low complexity" evidence="1">
    <location>
        <begin position="291"/>
        <end position="317"/>
    </location>
</feature>
<dbReference type="Proteomes" id="UP000076078">
    <property type="component" value="Unassembled WGS sequence"/>
</dbReference>
<evidence type="ECO:0000256" key="1">
    <source>
        <dbReference type="SAM" id="MobiDB-lite"/>
    </source>
</evidence>
<dbReference type="GO" id="GO:0051020">
    <property type="term" value="F:GTPase binding"/>
    <property type="evidence" value="ECO:0007669"/>
    <property type="project" value="TreeGrafter"/>
</dbReference>
<dbReference type="PANTHER" id="PTHR16027">
    <property type="entry name" value="DILUTE DOMAIN-CONTAINING PROTEIN YPR089W"/>
    <property type="match status" value="1"/>
</dbReference>
<feature type="region of interest" description="Disordered" evidence="1">
    <location>
        <begin position="570"/>
        <end position="590"/>
    </location>
</feature>
<comment type="caution">
    <text evidence="4">The sequence shown here is derived from an EMBL/GenBank/DDBJ whole genome shotgun (WGS) entry which is preliminary data.</text>
</comment>
<proteinExistence type="predicted"/>
<feature type="region of interest" description="Disordered" evidence="1">
    <location>
        <begin position="692"/>
        <end position="795"/>
    </location>
</feature>
<feature type="compositionally biased region" description="Basic and acidic residues" evidence="1">
    <location>
        <begin position="742"/>
        <end position="767"/>
    </location>
</feature>
<dbReference type="PANTHER" id="PTHR16027:SF8">
    <property type="entry name" value="C2 NT-TYPE DOMAIN-CONTAINING PROTEIN-RELATED"/>
    <property type="match status" value="1"/>
</dbReference>
<feature type="compositionally biased region" description="Polar residues" evidence="1">
    <location>
        <begin position="694"/>
        <end position="718"/>
    </location>
</feature>
<dbReference type="OMA" id="HLIKDGP"/>
<dbReference type="EMBL" id="LODT01000010">
    <property type="protein sequence ID" value="KYR01299.1"/>
    <property type="molecule type" value="Genomic_DNA"/>
</dbReference>
<dbReference type="Pfam" id="PF10358">
    <property type="entry name" value="NT-C2"/>
    <property type="match status" value="1"/>
</dbReference>
<feature type="compositionally biased region" description="Gly residues" evidence="1">
    <location>
        <begin position="540"/>
        <end position="549"/>
    </location>
</feature>
<dbReference type="AlphaFoldDB" id="A0A152A4Y5"/>
<feature type="compositionally biased region" description="Basic and acidic residues" evidence="1">
    <location>
        <begin position="722"/>
        <end position="735"/>
    </location>
</feature>